<evidence type="ECO:0000256" key="1">
    <source>
        <dbReference type="SAM" id="MobiDB-lite"/>
    </source>
</evidence>
<name>A0A8X8YEU8_SALSN</name>
<reference evidence="2" key="2">
    <citation type="submission" date="2020-08" db="EMBL/GenBank/DDBJ databases">
        <title>Plant Genome Project.</title>
        <authorList>
            <person name="Zhang R.-G."/>
        </authorList>
    </citation>
    <scope>NUCLEOTIDE SEQUENCE</scope>
    <source>
        <strain evidence="2">Huo1</strain>
        <tissue evidence="2">Leaf</tissue>
    </source>
</reference>
<comment type="caution">
    <text evidence="2">The sequence shown here is derived from an EMBL/GenBank/DDBJ whole genome shotgun (WGS) entry which is preliminary data.</text>
</comment>
<dbReference type="AlphaFoldDB" id="A0A8X8YEU8"/>
<keyword evidence="3" id="KW-1185">Reference proteome</keyword>
<dbReference type="PANTHER" id="PTHR46250">
    <property type="entry name" value="MYB/SANT-LIKE DNA-BINDING DOMAIN PROTEIN-RELATED"/>
    <property type="match status" value="1"/>
</dbReference>
<reference evidence="2" key="1">
    <citation type="submission" date="2018-01" db="EMBL/GenBank/DDBJ databases">
        <authorList>
            <person name="Mao J.F."/>
        </authorList>
    </citation>
    <scope>NUCLEOTIDE SEQUENCE</scope>
    <source>
        <strain evidence="2">Huo1</strain>
        <tissue evidence="2">Leaf</tissue>
    </source>
</reference>
<proteinExistence type="predicted"/>
<feature type="region of interest" description="Disordered" evidence="1">
    <location>
        <begin position="208"/>
        <end position="261"/>
    </location>
</feature>
<dbReference type="EMBL" id="PNBA02000003">
    <property type="protein sequence ID" value="KAG6430429.1"/>
    <property type="molecule type" value="Genomic_DNA"/>
</dbReference>
<dbReference type="Proteomes" id="UP000298416">
    <property type="component" value="Unassembled WGS sequence"/>
</dbReference>
<sequence length="325" mass="35932">MDSPSRCKRVAKRVTRGYPYPILAKFVVPIPDPATYRDYPIPVSGIPYPTLRSMVVVGSGVDGVGSVAGVPGKPHRKFEKGWKSNNGFRSGYFQRCEDSIRQEFPSSDIKGSPHIVSKISLWKTSYTSLRNILERTGVEFSSNGDYKIDIDDEQWEHVVQVDPKAKFIRNKSSPFWETWKCIYGKDRATGAGAKSVSVAAARLGDPDVVSGGSHCDESDSLPDFTPPPPPQVGEPEENPLGQPNSSANSDKPSSTAKMSDEKRKAIHTDAMLMDFLATLHVETNSKLEMISLRISYDFDLGQARQAVFDKLSDVDGLTIDQRYLL</sequence>
<evidence type="ECO:0000313" key="3">
    <source>
        <dbReference type="Proteomes" id="UP000298416"/>
    </source>
</evidence>
<protein>
    <submittedName>
        <fullName evidence="2">Uncharacterized protein</fullName>
    </submittedName>
</protein>
<accession>A0A8X8YEU8</accession>
<feature type="compositionally biased region" description="Polar residues" evidence="1">
    <location>
        <begin position="241"/>
        <end position="257"/>
    </location>
</feature>
<organism evidence="2">
    <name type="scientific">Salvia splendens</name>
    <name type="common">Scarlet sage</name>
    <dbReference type="NCBI Taxonomy" id="180675"/>
    <lineage>
        <taxon>Eukaryota</taxon>
        <taxon>Viridiplantae</taxon>
        <taxon>Streptophyta</taxon>
        <taxon>Embryophyta</taxon>
        <taxon>Tracheophyta</taxon>
        <taxon>Spermatophyta</taxon>
        <taxon>Magnoliopsida</taxon>
        <taxon>eudicotyledons</taxon>
        <taxon>Gunneridae</taxon>
        <taxon>Pentapetalae</taxon>
        <taxon>asterids</taxon>
        <taxon>lamiids</taxon>
        <taxon>Lamiales</taxon>
        <taxon>Lamiaceae</taxon>
        <taxon>Nepetoideae</taxon>
        <taxon>Mentheae</taxon>
        <taxon>Salviinae</taxon>
        <taxon>Salvia</taxon>
        <taxon>Salvia subgen. Calosphace</taxon>
        <taxon>core Calosphace</taxon>
    </lineage>
</organism>
<evidence type="ECO:0000313" key="2">
    <source>
        <dbReference type="EMBL" id="KAG6430429.1"/>
    </source>
</evidence>
<gene>
    <name evidence="2" type="ORF">SASPL_108496</name>
</gene>